<dbReference type="OrthoDB" id="5455995at2"/>
<gene>
    <name evidence="1" type="ORF">AXXA_27985</name>
</gene>
<name>F7T9F1_9BURK</name>
<dbReference type="RefSeq" id="WP_006395585.1">
    <property type="nucleotide sequence ID" value="NZ_GL982453.1"/>
</dbReference>
<comment type="caution">
    <text evidence="1">The sequence shown here is derived from an EMBL/GenBank/DDBJ whole genome shotgun (WGS) entry which is preliminary data.</text>
</comment>
<evidence type="ECO:0000313" key="2">
    <source>
        <dbReference type="Proteomes" id="UP000004853"/>
    </source>
</evidence>
<evidence type="ECO:0000313" key="1">
    <source>
        <dbReference type="EMBL" id="EGP43111.1"/>
    </source>
</evidence>
<sequence>MYIDTQETFAAAQSVAAAAGDVVSTNVYDTGAAADTGIGENFYLLAKMNAALVGAGASIQVVLQTSAAEATGYTDAVAGPVVPVASAGANANLAKVRVPIGLKRYLRVVFRVSGATTTAGTASAYIVKDVEALQFGASGFTVA</sequence>
<dbReference type="InterPro" id="IPR048922">
    <property type="entry name" value="Bbp16"/>
</dbReference>
<accession>F7T9F1</accession>
<dbReference type="AlphaFoldDB" id="F7T9F1"/>
<organism evidence="1 2">
    <name type="scientific">Achromobacter insuavis AXX-A</name>
    <dbReference type="NCBI Taxonomy" id="1003200"/>
    <lineage>
        <taxon>Bacteria</taxon>
        <taxon>Pseudomonadati</taxon>
        <taxon>Pseudomonadota</taxon>
        <taxon>Betaproteobacteria</taxon>
        <taxon>Burkholderiales</taxon>
        <taxon>Alcaligenaceae</taxon>
        <taxon>Achromobacter</taxon>
    </lineage>
</organism>
<dbReference type="Gene3D" id="2.60.120.1110">
    <property type="match status" value="1"/>
</dbReference>
<dbReference type="Pfam" id="PF21190">
    <property type="entry name" value="Bbp16"/>
    <property type="match status" value="1"/>
</dbReference>
<reference evidence="1 2" key="1">
    <citation type="submission" date="2011-06" db="EMBL/GenBank/DDBJ databases">
        <authorList>
            <person name="Bador J."/>
            <person name="Amoureux L."/>
            <person name="Neuwirth C."/>
        </authorList>
    </citation>
    <scope>NUCLEOTIDE SEQUENCE [LARGE SCALE GENOMIC DNA]</scope>
    <source>
        <strain evidence="1 2">AXX-A</strain>
    </source>
</reference>
<dbReference type="PATRIC" id="fig|1003200.3.peg.5529"/>
<proteinExistence type="predicted"/>
<dbReference type="Proteomes" id="UP000004853">
    <property type="component" value="Unassembled WGS sequence"/>
</dbReference>
<dbReference type="HOGENOM" id="CLU_1801823_0_0_4"/>
<dbReference type="EMBL" id="AFRQ01000133">
    <property type="protein sequence ID" value="EGP43111.1"/>
    <property type="molecule type" value="Genomic_DNA"/>
</dbReference>
<protein>
    <submittedName>
        <fullName evidence="1">Uncharacterized protein</fullName>
    </submittedName>
</protein>